<dbReference type="SUPFAM" id="SSF50630">
    <property type="entry name" value="Acid proteases"/>
    <property type="match status" value="1"/>
</dbReference>
<dbReference type="Proteomes" id="UP000077266">
    <property type="component" value="Unassembled WGS sequence"/>
</dbReference>
<reference evidence="1 2" key="1">
    <citation type="journal article" date="2016" name="Mol. Biol. Evol.">
        <title>Comparative Genomics of Early-Diverging Mushroom-Forming Fungi Provides Insights into the Origins of Lignocellulose Decay Capabilities.</title>
        <authorList>
            <person name="Nagy L.G."/>
            <person name="Riley R."/>
            <person name="Tritt A."/>
            <person name="Adam C."/>
            <person name="Daum C."/>
            <person name="Floudas D."/>
            <person name="Sun H."/>
            <person name="Yadav J.S."/>
            <person name="Pangilinan J."/>
            <person name="Larsson K.H."/>
            <person name="Matsuura K."/>
            <person name="Barry K."/>
            <person name="Labutti K."/>
            <person name="Kuo R."/>
            <person name="Ohm R.A."/>
            <person name="Bhattacharya S.S."/>
            <person name="Shirouzu T."/>
            <person name="Yoshinaga Y."/>
            <person name="Martin F.M."/>
            <person name="Grigoriev I.V."/>
            <person name="Hibbett D.S."/>
        </authorList>
    </citation>
    <scope>NUCLEOTIDE SEQUENCE [LARGE SCALE GENOMIC DNA]</scope>
    <source>
        <strain evidence="1 2">HHB12029</strain>
    </source>
</reference>
<gene>
    <name evidence="1" type="ORF">EXIGLDRAFT_760864</name>
</gene>
<keyword evidence="2" id="KW-1185">Reference proteome</keyword>
<dbReference type="InParanoid" id="A0A165NXV0"/>
<evidence type="ECO:0000313" key="2">
    <source>
        <dbReference type="Proteomes" id="UP000077266"/>
    </source>
</evidence>
<dbReference type="InterPro" id="IPR021109">
    <property type="entry name" value="Peptidase_aspartic_dom_sf"/>
</dbReference>
<evidence type="ECO:0000313" key="1">
    <source>
        <dbReference type="EMBL" id="KZW01369.1"/>
    </source>
</evidence>
<dbReference type="EMBL" id="KV425894">
    <property type="protein sequence ID" value="KZW01369.1"/>
    <property type="molecule type" value="Genomic_DNA"/>
</dbReference>
<name>A0A165NXV0_EXIGL</name>
<dbReference type="Gene3D" id="2.40.70.10">
    <property type="entry name" value="Acid Proteases"/>
    <property type="match status" value="1"/>
</dbReference>
<proteinExistence type="predicted"/>
<protein>
    <submittedName>
        <fullName evidence="1">Uncharacterized protein</fullName>
    </submittedName>
</protein>
<dbReference type="AlphaFoldDB" id="A0A165NXV0"/>
<organism evidence="1 2">
    <name type="scientific">Exidia glandulosa HHB12029</name>
    <dbReference type="NCBI Taxonomy" id="1314781"/>
    <lineage>
        <taxon>Eukaryota</taxon>
        <taxon>Fungi</taxon>
        <taxon>Dikarya</taxon>
        <taxon>Basidiomycota</taxon>
        <taxon>Agaricomycotina</taxon>
        <taxon>Agaricomycetes</taxon>
        <taxon>Auriculariales</taxon>
        <taxon>Exidiaceae</taxon>
        <taxon>Exidia</taxon>
    </lineage>
</organism>
<sequence>MLHLLFDTGSKPSWVWGRQDHPGVIGDDRVIRGGTDDQAEAVAQQDIWDQKCTFPYPLNLSAAESVARSGEVRYGVEGMTPSTVSFIQTTAHLHVKPAQGKEIQIKDFPIGVAYAYTAGVMASYVDGILGFGQQGERDVFETAPLSKELTSRSVHMHLVEKKIIEKPEFYVHLMHPLFDDGSSFVTFGSWSHTVNPKTSISVSEGGWHSYLKSISFSRFKKDKVTKRLDPVAPTSSIAVDRPVIFDSGESSVFSMSDGSHIGYPTHLFAGTVQSYFPKDTVDMIWEKMTEMGAEVPGLCPEHLPHVLAVHFTFTDPSGKEFRITGQAERFLKTHWRSRNTAGTARRLLPIVQGDRWAILGSNFFYTFIVGFVDGRFPSVNFTPQEWKTAKPGIITVKDEGRHI</sequence>
<accession>A0A165NXV0</accession>